<evidence type="ECO:0000313" key="5">
    <source>
        <dbReference type="Proteomes" id="UP000289805"/>
    </source>
</evidence>
<feature type="compositionally biased region" description="Low complexity" evidence="1">
    <location>
        <begin position="1"/>
        <end position="26"/>
    </location>
</feature>
<dbReference type="STRING" id="1713.GCA_000718325_02073"/>
<dbReference type="Gene3D" id="1.20.120.450">
    <property type="entry name" value="dinb family like domain"/>
    <property type="match status" value="1"/>
</dbReference>
<comment type="caution">
    <text evidence="4">The sequence shown here is derived from an EMBL/GenBank/DDBJ whole genome shotgun (WGS) entry which is preliminary data.</text>
</comment>
<evidence type="ECO:0000313" key="6">
    <source>
        <dbReference type="Proteomes" id="UP000290517"/>
    </source>
</evidence>
<dbReference type="EMBL" id="SDJR01000004">
    <property type="protein sequence ID" value="RXR26199.1"/>
    <property type="molecule type" value="Genomic_DNA"/>
</dbReference>
<keyword evidence="4" id="KW-0670">Pyruvate</keyword>
<evidence type="ECO:0000313" key="4">
    <source>
        <dbReference type="EMBL" id="RXR36701.1"/>
    </source>
</evidence>
<reference evidence="5 6" key="1">
    <citation type="submission" date="2019-01" db="EMBL/GenBank/DDBJ databases">
        <title>Oerskovia turbata Genome sequencing and assembly.</title>
        <authorList>
            <person name="Dou T."/>
        </authorList>
    </citation>
    <scope>NUCLEOTIDE SEQUENCE [LARGE SCALE GENOMIC DNA]</scope>
    <source>
        <strain evidence="4 5">JCM12123</strain>
        <strain evidence="3 6">JCM3160</strain>
    </source>
</reference>
<dbReference type="Proteomes" id="UP000290517">
    <property type="component" value="Unassembled WGS sequence"/>
</dbReference>
<dbReference type="SUPFAM" id="SSF109854">
    <property type="entry name" value="DinB/YfiT-like putative metalloenzymes"/>
    <property type="match status" value="1"/>
</dbReference>
<dbReference type="GO" id="GO:0046872">
    <property type="term" value="F:metal ion binding"/>
    <property type="evidence" value="ECO:0007669"/>
    <property type="project" value="InterPro"/>
</dbReference>
<keyword evidence="6" id="KW-1185">Reference proteome</keyword>
<proteinExistence type="predicted"/>
<feature type="domain" description="Mycothiol-dependent maleylpyruvate isomerase metal-binding" evidence="2">
    <location>
        <begin position="30"/>
        <end position="163"/>
    </location>
</feature>
<dbReference type="RefSeq" id="WP_051702989.1">
    <property type="nucleotide sequence ID" value="NZ_JOFV01000008.1"/>
</dbReference>
<protein>
    <submittedName>
        <fullName evidence="4">Maleylpyruvate isomerase family mycothiol-dependent enzyme</fullName>
    </submittedName>
</protein>
<dbReference type="SUPFAM" id="SSF55718">
    <property type="entry name" value="SCP-like"/>
    <property type="match status" value="1"/>
</dbReference>
<feature type="region of interest" description="Disordered" evidence="1">
    <location>
        <begin position="1"/>
        <end position="27"/>
    </location>
</feature>
<dbReference type="Proteomes" id="UP000289805">
    <property type="component" value="Unassembled WGS sequence"/>
</dbReference>
<evidence type="ECO:0000259" key="2">
    <source>
        <dbReference type="Pfam" id="PF11716"/>
    </source>
</evidence>
<dbReference type="OrthoDB" id="5118203at2"/>
<feature type="region of interest" description="Disordered" evidence="1">
    <location>
        <begin position="252"/>
        <end position="275"/>
    </location>
</feature>
<sequence length="275" mass="28573">MTRTTQDTTTGTTSTHTTPGATGAARTDADAALHRLVETVRTLDDAALRSPSALDGWTVGHVLSHVAMVGDALARQAELAARGETAEVYEGGAEGRAAGIEDGATRSRDEHLDALGAAGARLDAAWTLTDRTGWDAQVTYRDGTVADVLDCWWREVRIHATDLGEPGTARGLVPSATWSLPFTEHLLDFLGLRLAEPVLVVRSDDGARSVVGPQGVQVAGPGADDALTTVTGSAADVAAWLAGRETATAPVAHRGGTPVDLPPLAPWPSGVPVRR</sequence>
<dbReference type="Pfam" id="PF11716">
    <property type="entry name" value="MDMPI_N"/>
    <property type="match status" value="1"/>
</dbReference>
<dbReference type="EMBL" id="SDJQ01000001">
    <property type="protein sequence ID" value="RXR36701.1"/>
    <property type="molecule type" value="Genomic_DNA"/>
</dbReference>
<dbReference type="GO" id="GO:0016853">
    <property type="term" value="F:isomerase activity"/>
    <property type="evidence" value="ECO:0007669"/>
    <property type="project" value="UniProtKB-KW"/>
</dbReference>
<evidence type="ECO:0000256" key="1">
    <source>
        <dbReference type="SAM" id="MobiDB-lite"/>
    </source>
</evidence>
<dbReference type="NCBIfam" id="TIGR03083">
    <property type="entry name" value="maleylpyruvate isomerase family mycothiol-dependent enzyme"/>
    <property type="match status" value="1"/>
</dbReference>
<accession>A0A4Q1L1V7</accession>
<evidence type="ECO:0000313" key="3">
    <source>
        <dbReference type="EMBL" id="RXR26199.1"/>
    </source>
</evidence>
<gene>
    <name evidence="3" type="ORF">EQW73_07600</name>
    <name evidence="4" type="ORF">EQW78_00655</name>
</gene>
<keyword evidence="4" id="KW-0413">Isomerase</keyword>
<dbReference type="InterPro" id="IPR036527">
    <property type="entry name" value="SCP2_sterol-bd_dom_sf"/>
</dbReference>
<dbReference type="InterPro" id="IPR024344">
    <property type="entry name" value="MDMPI_metal-binding"/>
</dbReference>
<dbReference type="InterPro" id="IPR017517">
    <property type="entry name" value="Maleyloyr_isom"/>
</dbReference>
<dbReference type="InterPro" id="IPR034660">
    <property type="entry name" value="DinB/YfiT-like"/>
</dbReference>
<dbReference type="Gene3D" id="3.30.1050.20">
    <property type="match status" value="1"/>
</dbReference>
<name>A0A4Q1L1V7_9CELL</name>
<dbReference type="AlphaFoldDB" id="A0A4Q1L1V7"/>
<organism evidence="4 5">
    <name type="scientific">Oerskovia turbata</name>
    <dbReference type="NCBI Taxonomy" id="1713"/>
    <lineage>
        <taxon>Bacteria</taxon>
        <taxon>Bacillati</taxon>
        <taxon>Actinomycetota</taxon>
        <taxon>Actinomycetes</taxon>
        <taxon>Micrococcales</taxon>
        <taxon>Cellulomonadaceae</taxon>
        <taxon>Oerskovia</taxon>
    </lineage>
</organism>